<gene>
    <name evidence="2" type="ORF">BU200_02085</name>
    <name evidence="3" type="ORF">NCTC12957_00583</name>
</gene>
<dbReference type="AlphaFoldDB" id="A0A1Q8EF44"/>
<evidence type="ECO:0000313" key="4">
    <source>
        <dbReference type="Proteomes" id="UP000186437"/>
    </source>
</evidence>
<evidence type="ECO:0000313" key="5">
    <source>
        <dbReference type="Proteomes" id="UP000255213"/>
    </source>
</evidence>
<reference evidence="3 5" key="3">
    <citation type="submission" date="2018-06" db="EMBL/GenBank/DDBJ databases">
        <authorList>
            <consortium name="Pathogen Informatics"/>
            <person name="Doyle S."/>
        </authorList>
    </citation>
    <scope>NUCLEOTIDE SEQUENCE [LARGE SCALE GENOMIC DNA]</scope>
    <source>
        <strain evidence="3 5">NCTC12957</strain>
    </source>
</reference>
<proteinExistence type="predicted"/>
<organism evidence="2 4">
    <name type="scientific">Streptococcus acidominimus</name>
    <dbReference type="NCBI Taxonomy" id="1326"/>
    <lineage>
        <taxon>Bacteria</taxon>
        <taxon>Bacillati</taxon>
        <taxon>Bacillota</taxon>
        <taxon>Bacilli</taxon>
        <taxon>Lactobacillales</taxon>
        <taxon>Streptococcaceae</taxon>
        <taxon>Streptococcus</taxon>
    </lineage>
</organism>
<sequence length="72" mass="8563">MTRKLKQGLAEAYVFACFMALILSLMFLTRIVAIQQKRMDELVFEVEYLQQRNEIITQQLQEMNRYIQYPGG</sequence>
<dbReference type="EMBL" id="UHEN01000001">
    <property type="protein sequence ID" value="SUN06331.1"/>
    <property type="molecule type" value="Genomic_DNA"/>
</dbReference>
<dbReference type="OrthoDB" id="2227927at2"/>
<keyword evidence="1" id="KW-0812">Transmembrane</keyword>
<evidence type="ECO:0000313" key="3">
    <source>
        <dbReference type="EMBL" id="SUN06331.1"/>
    </source>
</evidence>
<keyword evidence="1" id="KW-0472">Membrane</keyword>
<dbReference type="Proteomes" id="UP000186437">
    <property type="component" value="Unassembled WGS sequence"/>
</dbReference>
<reference evidence="4" key="1">
    <citation type="submission" date="2016-12" db="EMBL/GenBank/DDBJ databases">
        <authorList>
            <person name="Gulvik C.A."/>
        </authorList>
    </citation>
    <scope>NUCLEOTIDE SEQUENCE [LARGE SCALE GENOMIC DNA]</scope>
    <source>
        <strain evidence="4">ATCC 51725</strain>
    </source>
</reference>
<dbReference type="Proteomes" id="UP000255213">
    <property type="component" value="Unassembled WGS sequence"/>
</dbReference>
<feature type="transmembrane region" description="Helical" evidence="1">
    <location>
        <begin position="12"/>
        <end position="33"/>
    </location>
</feature>
<name>A0A1Q8EF44_STRAI</name>
<keyword evidence="4" id="KW-1185">Reference proteome</keyword>
<dbReference type="RefSeq" id="WP_075098584.1">
    <property type="nucleotide sequence ID" value="NZ_MSJL01000006.1"/>
</dbReference>
<protein>
    <submittedName>
        <fullName evidence="2">Uncharacterized protein</fullName>
    </submittedName>
</protein>
<dbReference type="EMBL" id="MSJL01000006">
    <property type="protein sequence ID" value="OLF50418.1"/>
    <property type="molecule type" value="Genomic_DNA"/>
</dbReference>
<evidence type="ECO:0000313" key="2">
    <source>
        <dbReference type="EMBL" id="OLF50418.1"/>
    </source>
</evidence>
<evidence type="ECO:0000256" key="1">
    <source>
        <dbReference type="SAM" id="Phobius"/>
    </source>
</evidence>
<accession>A0A1Q8EF44</accession>
<reference evidence="2" key="2">
    <citation type="submission" date="2016-12" db="EMBL/GenBank/DDBJ databases">
        <authorList>
            <person name="Song W.-J."/>
            <person name="Kurnit D.M."/>
        </authorList>
    </citation>
    <scope>NUCLEOTIDE SEQUENCE [LARGE SCALE GENOMIC DNA]</scope>
    <source>
        <strain evidence="2">ATCC 51725</strain>
    </source>
</reference>
<keyword evidence="1" id="KW-1133">Transmembrane helix</keyword>